<organism evidence="1 2">
    <name type="scientific">Stegodyphus mimosarum</name>
    <name type="common">African social velvet spider</name>
    <dbReference type="NCBI Taxonomy" id="407821"/>
    <lineage>
        <taxon>Eukaryota</taxon>
        <taxon>Metazoa</taxon>
        <taxon>Ecdysozoa</taxon>
        <taxon>Arthropoda</taxon>
        <taxon>Chelicerata</taxon>
        <taxon>Arachnida</taxon>
        <taxon>Araneae</taxon>
        <taxon>Araneomorphae</taxon>
        <taxon>Entelegynae</taxon>
        <taxon>Eresoidea</taxon>
        <taxon>Eresidae</taxon>
        <taxon>Stegodyphus</taxon>
    </lineage>
</organism>
<feature type="non-terminal residue" evidence="1">
    <location>
        <position position="90"/>
    </location>
</feature>
<reference evidence="1 2" key="1">
    <citation type="submission" date="2013-11" db="EMBL/GenBank/DDBJ databases">
        <title>Genome sequencing of Stegodyphus mimosarum.</title>
        <authorList>
            <person name="Bechsgaard J."/>
        </authorList>
    </citation>
    <scope>NUCLEOTIDE SEQUENCE [LARGE SCALE GENOMIC DNA]</scope>
</reference>
<sequence>MLNGITEFQNSNKLKNYVKFAFFNVNNIKSQILQLKNYFFSNDLDMFMLNETHLRPIYKFNISKYNIHHSNNIAQLRWKNIYSNMMLYKI</sequence>
<evidence type="ECO:0000313" key="1">
    <source>
        <dbReference type="EMBL" id="KFM76291.1"/>
    </source>
</evidence>
<dbReference type="Proteomes" id="UP000054359">
    <property type="component" value="Unassembled WGS sequence"/>
</dbReference>
<dbReference type="EMBL" id="KK119643">
    <property type="protein sequence ID" value="KFM76291.1"/>
    <property type="molecule type" value="Genomic_DNA"/>
</dbReference>
<evidence type="ECO:0000313" key="2">
    <source>
        <dbReference type="Proteomes" id="UP000054359"/>
    </source>
</evidence>
<protein>
    <recommendedName>
        <fullName evidence="3">Endonuclease/exonuclease/phosphatase domain-containing protein</fullName>
    </recommendedName>
</protein>
<dbReference type="AlphaFoldDB" id="A0A087UG02"/>
<accession>A0A087UG02</accession>
<dbReference type="InterPro" id="IPR036691">
    <property type="entry name" value="Endo/exonu/phosph_ase_sf"/>
</dbReference>
<proteinExistence type="predicted"/>
<dbReference type="SUPFAM" id="SSF56219">
    <property type="entry name" value="DNase I-like"/>
    <property type="match status" value="1"/>
</dbReference>
<keyword evidence="2" id="KW-1185">Reference proteome</keyword>
<evidence type="ECO:0008006" key="3">
    <source>
        <dbReference type="Google" id="ProtNLM"/>
    </source>
</evidence>
<name>A0A087UG02_STEMI</name>
<gene>
    <name evidence="1" type="ORF">X975_13948</name>
</gene>